<feature type="region of interest" description="Disordered" evidence="5">
    <location>
        <begin position="153"/>
        <end position="201"/>
    </location>
</feature>
<dbReference type="EnsemblPlants" id="Kaladp0063s0028.1.v1.1">
    <property type="protein sequence ID" value="Kaladp0063s0028.1.v1.1"/>
    <property type="gene ID" value="Kaladp0063s0028.v1.1"/>
</dbReference>
<keyword evidence="3" id="KW-0804">Transcription</keyword>
<feature type="compositionally biased region" description="Basic and acidic residues" evidence="5">
    <location>
        <begin position="154"/>
        <end position="170"/>
    </location>
</feature>
<dbReference type="OMA" id="QANIRPT"/>
<sequence>MELPRSFGPQGTKPTHDFLSLYTTTSTTSHSQDPLLSPGSGSFLKTQNFLQPLEQVEMPGVNDPAAISVNDKIQLPAASHLPPTSVEHILPGGIGTYTISHISCINQVSKPEVSLFTAAQANSNERNDDNSNSSSQTGSGFTLWEESAVNMGKTGKENVREGRSFVREPASKLGKWAAERPSQSSLNQRGSFAPASSSQVAAHKNRSLMNLIVSTTNTREDENREMDFVIKKEGSPSEREESKMRAEGKNDERKANTPRSKHSATEQRRRSKINDRFQMLREIIPHSDQKRDKASFLLEAIEYIQFLQEKVYRYEGSFPGWNHESTKRIPLRNNHKPAKGFVDHGGPGTTSPFSTKFSDKNIGAPSIVPRVVQKQVESDNNPIAFQMNDQHLVRADMIVASPIPLQPKVFVENGGTTTIFPPKLVSDTETATSQHTQREDVRRCEIECATPSNDQELAIEGGTINISSTYSQGFLSTLTQALQSLGVDLSQSRISVQIDLGKQNNIKLGSATKMTKVDELNSTSHVKANSTSPHISEYSGQAVKRLKTGN</sequence>
<dbReference type="GO" id="GO:0003700">
    <property type="term" value="F:DNA-binding transcription factor activity"/>
    <property type="evidence" value="ECO:0007669"/>
    <property type="project" value="InterPro"/>
</dbReference>
<evidence type="ECO:0000256" key="5">
    <source>
        <dbReference type="SAM" id="MobiDB-lite"/>
    </source>
</evidence>
<evidence type="ECO:0000256" key="1">
    <source>
        <dbReference type="ARBA" id="ARBA00004123"/>
    </source>
</evidence>
<dbReference type="CDD" id="cd11453">
    <property type="entry name" value="bHLH_AtBIM_like"/>
    <property type="match status" value="1"/>
</dbReference>
<dbReference type="Pfam" id="PF00010">
    <property type="entry name" value="HLH"/>
    <property type="match status" value="1"/>
</dbReference>
<feature type="region of interest" description="Disordered" evidence="5">
    <location>
        <begin position="123"/>
        <end position="142"/>
    </location>
</feature>
<feature type="domain" description="BHLH" evidence="6">
    <location>
        <begin position="257"/>
        <end position="307"/>
    </location>
</feature>
<dbReference type="GO" id="GO:0005634">
    <property type="term" value="C:nucleus"/>
    <property type="evidence" value="ECO:0007669"/>
    <property type="project" value="UniProtKB-SubCell"/>
</dbReference>
<dbReference type="Gramene" id="Kaladp0063s0028.1.v1.1">
    <property type="protein sequence ID" value="Kaladp0063s0028.1.v1.1"/>
    <property type="gene ID" value="Kaladp0063s0028.v1.1"/>
</dbReference>
<evidence type="ECO:0000256" key="3">
    <source>
        <dbReference type="ARBA" id="ARBA00023163"/>
    </source>
</evidence>
<keyword evidence="8" id="KW-1185">Reference proteome</keyword>
<evidence type="ECO:0000259" key="6">
    <source>
        <dbReference type="PROSITE" id="PS50888"/>
    </source>
</evidence>
<proteinExistence type="predicted"/>
<dbReference type="InterPro" id="IPR011598">
    <property type="entry name" value="bHLH_dom"/>
</dbReference>
<evidence type="ECO:0000256" key="4">
    <source>
        <dbReference type="ARBA" id="ARBA00023242"/>
    </source>
</evidence>
<evidence type="ECO:0000256" key="2">
    <source>
        <dbReference type="ARBA" id="ARBA00023015"/>
    </source>
</evidence>
<dbReference type="SUPFAM" id="SSF47459">
    <property type="entry name" value="HLH, helix-loop-helix DNA-binding domain"/>
    <property type="match status" value="1"/>
</dbReference>
<reference evidence="7" key="1">
    <citation type="submission" date="2021-01" db="UniProtKB">
        <authorList>
            <consortium name="EnsemblPlants"/>
        </authorList>
    </citation>
    <scope>IDENTIFICATION</scope>
</reference>
<keyword evidence="4" id="KW-0539">Nucleus</keyword>
<feature type="compositionally biased region" description="Polar residues" evidence="5">
    <location>
        <begin position="181"/>
        <end position="200"/>
    </location>
</feature>
<dbReference type="PROSITE" id="PS50888">
    <property type="entry name" value="BHLH"/>
    <property type="match status" value="1"/>
</dbReference>
<dbReference type="Gene3D" id="4.10.280.10">
    <property type="entry name" value="Helix-loop-helix DNA-binding domain"/>
    <property type="match status" value="1"/>
</dbReference>
<evidence type="ECO:0000313" key="7">
    <source>
        <dbReference type="EnsemblPlants" id="Kaladp0063s0028.1.v1.1"/>
    </source>
</evidence>
<dbReference type="PANTHER" id="PTHR46412:SF3">
    <property type="entry name" value="TRANSCRIPTION FACTOR BIM1"/>
    <property type="match status" value="1"/>
</dbReference>
<dbReference type="InterPro" id="IPR044295">
    <property type="entry name" value="BIM1/2/3"/>
</dbReference>
<comment type="subcellular location">
    <subcellularLocation>
        <location evidence="1">Nucleus</location>
    </subcellularLocation>
</comment>
<evidence type="ECO:0000313" key="8">
    <source>
        <dbReference type="Proteomes" id="UP000594263"/>
    </source>
</evidence>
<name>A0A7N0UEN2_KALFE</name>
<protein>
    <recommendedName>
        <fullName evidence="6">BHLH domain-containing protein</fullName>
    </recommendedName>
</protein>
<dbReference type="AlphaFoldDB" id="A0A7N0UEN2"/>
<feature type="compositionally biased region" description="Basic and acidic residues" evidence="5">
    <location>
        <begin position="230"/>
        <end position="255"/>
    </location>
</feature>
<dbReference type="SMART" id="SM00353">
    <property type="entry name" value="HLH"/>
    <property type="match status" value="1"/>
</dbReference>
<dbReference type="InterPro" id="IPR036638">
    <property type="entry name" value="HLH_DNA-bd_sf"/>
</dbReference>
<dbReference type="Proteomes" id="UP000594263">
    <property type="component" value="Unplaced"/>
</dbReference>
<dbReference type="GO" id="GO:0006351">
    <property type="term" value="P:DNA-templated transcription"/>
    <property type="evidence" value="ECO:0007669"/>
    <property type="project" value="InterPro"/>
</dbReference>
<dbReference type="GO" id="GO:0046983">
    <property type="term" value="F:protein dimerization activity"/>
    <property type="evidence" value="ECO:0007669"/>
    <property type="project" value="InterPro"/>
</dbReference>
<keyword evidence="2" id="KW-0805">Transcription regulation</keyword>
<organism evidence="7 8">
    <name type="scientific">Kalanchoe fedtschenkoi</name>
    <name type="common">Lavender scallops</name>
    <name type="synonym">South American air plant</name>
    <dbReference type="NCBI Taxonomy" id="63787"/>
    <lineage>
        <taxon>Eukaryota</taxon>
        <taxon>Viridiplantae</taxon>
        <taxon>Streptophyta</taxon>
        <taxon>Embryophyta</taxon>
        <taxon>Tracheophyta</taxon>
        <taxon>Spermatophyta</taxon>
        <taxon>Magnoliopsida</taxon>
        <taxon>eudicotyledons</taxon>
        <taxon>Gunneridae</taxon>
        <taxon>Pentapetalae</taxon>
        <taxon>Saxifragales</taxon>
        <taxon>Crassulaceae</taxon>
        <taxon>Kalanchoe</taxon>
    </lineage>
</organism>
<feature type="region of interest" description="Disordered" evidence="5">
    <location>
        <begin position="230"/>
        <end position="271"/>
    </location>
</feature>
<dbReference type="PANTHER" id="PTHR46412">
    <property type="entry name" value="BES1-INTERACTING MYC-LIKE PROTEIN"/>
    <property type="match status" value="1"/>
</dbReference>
<accession>A0A7N0UEN2</accession>